<evidence type="ECO:0000313" key="1">
    <source>
        <dbReference type="Proteomes" id="UP000036681"/>
    </source>
</evidence>
<dbReference type="AlphaFoldDB" id="A0A9J2PY17"/>
<protein>
    <submittedName>
        <fullName evidence="2">Uncharacterized protein</fullName>
    </submittedName>
</protein>
<organism evidence="1 2">
    <name type="scientific">Ascaris lumbricoides</name>
    <name type="common">Giant roundworm</name>
    <dbReference type="NCBI Taxonomy" id="6252"/>
    <lineage>
        <taxon>Eukaryota</taxon>
        <taxon>Metazoa</taxon>
        <taxon>Ecdysozoa</taxon>
        <taxon>Nematoda</taxon>
        <taxon>Chromadorea</taxon>
        <taxon>Rhabditida</taxon>
        <taxon>Spirurina</taxon>
        <taxon>Ascaridomorpha</taxon>
        <taxon>Ascaridoidea</taxon>
        <taxon>Ascarididae</taxon>
        <taxon>Ascaris</taxon>
    </lineage>
</organism>
<accession>A0A9J2PY17</accession>
<proteinExistence type="predicted"/>
<sequence length="256" mass="29279">MAAQSLKQEMANVLAKLQQDQNTKAQNWGGTIHGLGGECESHDTCYGICISSEAATLEKEEAATKFRIDVLHEHLFKVQKKLLEEQARIRELDMHRDAFRYLQESQNELLESMEKMRNGVKLDCENKLKTLEEVRAQMRDVKEPSFAPQIYAELIESLRICRPENDGEEGTTLDDEAKNVREKLELCLNEINELKTETDVLDGELKKIHLAGISVDDMRAVLRSIQSETLKLNAKMIEYRLKRHRLEANGLVGNLD</sequence>
<dbReference type="Proteomes" id="UP000036681">
    <property type="component" value="Unplaced"/>
</dbReference>
<keyword evidence="1" id="KW-1185">Reference proteome</keyword>
<evidence type="ECO:0000313" key="2">
    <source>
        <dbReference type="WBParaSite" id="ALUE_0001425801-mRNA-1"/>
    </source>
</evidence>
<reference evidence="2" key="1">
    <citation type="submission" date="2023-03" db="UniProtKB">
        <authorList>
            <consortium name="WormBaseParasite"/>
        </authorList>
    </citation>
    <scope>IDENTIFICATION</scope>
</reference>
<dbReference type="WBParaSite" id="ALUE_0001425801-mRNA-1">
    <property type="protein sequence ID" value="ALUE_0001425801-mRNA-1"/>
    <property type="gene ID" value="ALUE_0001425801"/>
</dbReference>
<name>A0A9J2PY17_ASCLU</name>